<dbReference type="Pfam" id="PF00211">
    <property type="entry name" value="Guanylate_cyc"/>
    <property type="match status" value="1"/>
</dbReference>
<dbReference type="GO" id="GO:0035556">
    <property type="term" value="P:intracellular signal transduction"/>
    <property type="evidence" value="ECO:0007669"/>
    <property type="project" value="InterPro"/>
</dbReference>
<dbReference type="SUPFAM" id="SSF158472">
    <property type="entry name" value="HAMP domain-like"/>
    <property type="match status" value="1"/>
</dbReference>
<keyword evidence="1" id="KW-0812">Transmembrane</keyword>
<feature type="transmembrane region" description="Helical" evidence="1">
    <location>
        <begin position="151"/>
        <end position="173"/>
    </location>
</feature>
<dbReference type="AlphaFoldDB" id="A0A1F7RSX8"/>
<evidence type="ECO:0008006" key="6">
    <source>
        <dbReference type="Google" id="ProtNLM"/>
    </source>
</evidence>
<evidence type="ECO:0000313" key="4">
    <source>
        <dbReference type="EMBL" id="OGL44541.1"/>
    </source>
</evidence>
<dbReference type="SUPFAM" id="SSF55073">
    <property type="entry name" value="Nucleotide cyclase"/>
    <property type="match status" value="1"/>
</dbReference>
<dbReference type="InterPro" id="IPR029787">
    <property type="entry name" value="Nucleotide_cyclase"/>
</dbReference>
<dbReference type="GO" id="GO:0016020">
    <property type="term" value="C:membrane"/>
    <property type="evidence" value="ECO:0007669"/>
    <property type="project" value="InterPro"/>
</dbReference>
<dbReference type="Gene3D" id="6.10.340.10">
    <property type="match status" value="1"/>
</dbReference>
<dbReference type="Proteomes" id="UP000179266">
    <property type="component" value="Unassembled WGS sequence"/>
</dbReference>
<dbReference type="GO" id="GO:0004016">
    <property type="term" value="F:adenylate cyclase activity"/>
    <property type="evidence" value="ECO:0007669"/>
    <property type="project" value="UniProtKB-ARBA"/>
</dbReference>
<keyword evidence="1" id="KW-1133">Transmembrane helix</keyword>
<evidence type="ECO:0000259" key="3">
    <source>
        <dbReference type="PROSITE" id="PS50885"/>
    </source>
</evidence>
<feature type="domain" description="HAMP" evidence="3">
    <location>
        <begin position="171"/>
        <end position="223"/>
    </location>
</feature>
<dbReference type="Pfam" id="PF00672">
    <property type="entry name" value="HAMP"/>
    <property type="match status" value="1"/>
</dbReference>
<dbReference type="EMBL" id="MGDD01000219">
    <property type="protein sequence ID" value="OGL44541.1"/>
    <property type="molecule type" value="Genomic_DNA"/>
</dbReference>
<dbReference type="InterPro" id="IPR001054">
    <property type="entry name" value="A/G_cyclase"/>
</dbReference>
<dbReference type="PROSITE" id="PS50885">
    <property type="entry name" value="HAMP"/>
    <property type="match status" value="1"/>
</dbReference>
<dbReference type="Gene3D" id="3.30.70.1230">
    <property type="entry name" value="Nucleotide cyclase"/>
    <property type="match status" value="1"/>
</dbReference>
<feature type="domain" description="Guanylate cyclase" evidence="2">
    <location>
        <begin position="257"/>
        <end position="389"/>
    </location>
</feature>
<dbReference type="SMART" id="SM00044">
    <property type="entry name" value="CYCc"/>
    <property type="match status" value="1"/>
</dbReference>
<dbReference type="InterPro" id="IPR003660">
    <property type="entry name" value="HAMP_dom"/>
</dbReference>
<evidence type="ECO:0000259" key="2">
    <source>
        <dbReference type="PROSITE" id="PS50125"/>
    </source>
</evidence>
<accession>A0A1F7RSX8</accession>
<proteinExistence type="predicted"/>
<reference evidence="4 5" key="1">
    <citation type="journal article" date="2016" name="Nat. Commun.">
        <title>Thousands of microbial genomes shed light on interconnected biogeochemical processes in an aquifer system.</title>
        <authorList>
            <person name="Anantharaman K."/>
            <person name="Brown C.T."/>
            <person name="Hug L.A."/>
            <person name="Sharon I."/>
            <person name="Castelle C.J."/>
            <person name="Probst A.J."/>
            <person name="Thomas B.C."/>
            <person name="Singh A."/>
            <person name="Wilkins M.J."/>
            <person name="Karaoz U."/>
            <person name="Brodie E.L."/>
            <person name="Williams K.H."/>
            <person name="Hubbard S.S."/>
            <person name="Banfield J.F."/>
        </authorList>
    </citation>
    <scope>NUCLEOTIDE SEQUENCE [LARGE SCALE GENOMIC DNA]</scope>
</reference>
<dbReference type="CDD" id="cd07302">
    <property type="entry name" value="CHD"/>
    <property type="match status" value="1"/>
</dbReference>
<sequence length="438" mass="49661">MRISIKVRSAFAIILIVIFTAFLLGWSQVNRAETQNKLLMQEFGRSTLDSLAFVCKEPLLNEDTTFLKSLVGQVAQNNEVLVYMLITDRTGKIIVHNDLTKCNQQFILPPPREILDFSSEIFFQDFKLGTLHMGMSLKIIHAELNRMKKSIILLTSIITFVGIILASILGFFISKPISKLVDGTKQIGKGNFSYRVPVIRNDEIGDLSKSFNSMVDNIERDQMIKDAFGRYIPPEIAKQILENPSKTWMKGEKRIVSVFFADIRDFTKLSQQEQPENVTRLLNDFFTEATQIITDHKGLVDKFMGDAIMSVFSIPFQDEYHADHAVEAAISLQRKLESFNLKRRNDNIVQIEIGVGIASGEVIAGNLGSSQRMEYTVIGEIVNLASRLTKYAKGKEILISQATYNLLKRRLPKYKSKTIDLKGIKEPVEVYNIDYSAE</sequence>
<keyword evidence="1" id="KW-0472">Membrane</keyword>
<gene>
    <name evidence="4" type="ORF">A2161_05865</name>
</gene>
<dbReference type="PANTHER" id="PTHR43081">
    <property type="entry name" value="ADENYLATE CYCLASE, TERMINAL-DIFFERENTIATION SPECIFIC-RELATED"/>
    <property type="match status" value="1"/>
</dbReference>
<name>A0A1F7RSX8_9BACT</name>
<organism evidence="4 5">
    <name type="scientific">Candidatus Schekmanbacteria bacterium RBG_13_48_7</name>
    <dbReference type="NCBI Taxonomy" id="1817878"/>
    <lineage>
        <taxon>Bacteria</taxon>
        <taxon>Candidatus Schekmaniibacteriota</taxon>
    </lineage>
</organism>
<dbReference type="PANTHER" id="PTHR43081:SF1">
    <property type="entry name" value="ADENYLATE CYCLASE, TERMINAL-DIFFERENTIATION SPECIFIC"/>
    <property type="match status" value="1"/>
</dbReference>
<dbReference type="SMART" id="SM00304">
    <property type="entry name" value="HAMP"/>
    <property type="match status" value="1"/>
</dbReference>
<dbReference type="InterPro" id="IPR050697">
    <property type="entry name" value="Adenylyl/Guanylyl_Cyclase_3/4"/>
</dbReference>
<comment type="caution">
    <text evidence="4">The sequence shown here is derived from an EMBL/GenBank/DDBJ whole genome shotgun (WGS) entry which is preliminary data.</text>
</comment>
<dbReference type="CDD" id="cd06225">
    <property type="entry name" value="HAMP"/>
    <property type="match status" value="1"/>
</dbReference>
<evidence type="ECO:0000313" key="5">
    <source>
        <dbReference type="Proteomes" id="UP000179266"/>
    </source>
</evidence>
<dbReference type="GO" id="GO:0006171">
    <property type="term" value="P:cAMP biosynthetic process"/>
    <property type="evidence" value="ECO:0007669"/>
    <property type="project" value="TreeGrafter"/>
</dbReference>
<dbReference type="PROSITE" id="PS50125">
    <property type="entry name" value="GUANYLATE_CYCLASE_2"/>
    <property type="match status" value="1"/>
</dbReference>
<evidence type="ECO:0000256" key="1">
    <source>
        <dbReference type="SAM" id="Phobius"/>
    </source>
</evidence>
<protein>
    <recommendedName>
        <fullName evidence="6">Adenylate cyclase</fullName>
    </recommendedName>
</protein>